<feature type="compositionally biased region" description="Basic and acidic residues" evidence="2">
    <location>
        <begin position="414"/>
        <end position="437"/>
    </location>
</feature>
<evidence type="ECO:0000313" key="4">
    <source>
        <dbReference type="EMBL" id="KAF2121784.1"/>
    </source>
</evidence>
<gene>
    <name evidence="4" type="ORF">BDV96DRAFT_482712</name>
</gene>
<dbReference type="Proteomes" id="UP000799770">
    <property type="component" value="Unassembled WGS sequence"/>
</dbReference>
<feature type="region of interest" description="Disordered" evidence="2">
    <location>
        <begin position="1"/>
        <end position="81"/>
    </location>
</feature>
<feature type="domain" description="RRM" evidence="3">
    <location>
        <begin position="350"/>
        <end position="421"/>
    </location>
</feature>
<dbReference type="InterPro" id="IPR035979">
    <property type="entry name" value="RBD_domain_sf"/>
</dbReference>
<dbReference type="SUPFAM" id="SSF52954">
    <property type="entry name" value="Class II aaRS ABD-related"/>
    <property type="match status" value="1"/>
</dbReference>
<evidence type="ECO:0000313" key="5">
    <source>
        <dbReference type="Proteomes" id="UP000799770"/>
    </source>
</evidence>
<proteinExistence type="predicted"/>
<feature type="region of interest" description="Disordered" evidence="2">
    <location>
        <begin position="190"/>
        <end position="267"/>
    </location>
</feature>
<dbReference type="InterPro" id="IPR012677">
    <property type="entry name" value="Nucleotide-bd_a/b_plait_sf"/>
</dbReference>
<dbReference type="GO" id="GO:0003723">
    <property type="term" value="F:RNA binding"/>
    <property type="evidence" value="ECO:0007669"/>
    <property type="project" value="UniProtKB-UniRule"/>
</dbReference>
<feature type="region of interest" description="Disordered" evidence="2">
    <location>
        <begin position="403"/>
        <end position="542"/>
    </location>
</feature>
<dbReference type="SMART" id="SM00360">
    <property type="entry name" value="RRM"/>
    <property type="match status" value="1"/>
</dbReference>
<accession>A0A6A5ZS27</accession>
<protein>
    <recommendedName>
        <fullName evidence="3">RRM domain-containing protein</fullName>
    </recommendedName>
</protein>
<dbReference type="PANTHER" id="PTHR23295">
    <property type="entry name" value="NUCLEAR RECEPTOR COACTIVATOR 5-RELATED"/>
    <property type="match status" value="1"/>
</dbReference>
<dbReference type="InterPro" id="IPR052600">
    <property type="entry name" value="Nuc_rcpt_coact/corep"/>
</dbReference>
<keyword evidence="5" id="KW-1185">Reference proteome</keyword>
<feature type="region of interest" description="Disordered" evidence="2">
    <location>
        <begin position="279"/>
        <end position="302"/>
    </location>
</feature>
<dbReference type="OrthoDB" id="10044938at2759"/>
<feature type="compositionally biased region" description="Low complexity" evidence="2">
    <location>
        <begin position="771"/>
        <end position="797"/>
    </location>
</feature>
<evidence type="ECO:0000256" key="2">
    <source>
        <dbReference type="SAM" id="MobiDB-lite"/>
    </source>
</evidence>
<organism evidence="4 5">
    <name type="scientific">Lophiotrema nucula</name>
    <dbReference type="NCBI Taxonomy" id="690887"/>
    <lineage>
        <taxon>Eukaryota</taxon>
        <taxon>Fungi</taxon>
        <taxon>Dikarya</taxon>
        <taxon>Ascomycota</taxon>
        <taxon>Pezizomycotina</taxon>
        <taxon>Dothideomycetes</taxon>
        <taxon>Pleosporomycetidae</taxon>
        <taxon>Pleosporales</taxon>
        <taxon>Lophiotremataceae</taxon>
        <taxon>Lophiotrema</taxon>
    </lineage>
</organism>
<feature type="compositionally biased region" description="Basic and acidic residues" evidence="2">
    <location>
        <begin position="498"/>
        <end position="511"/>
    </location>
</feature>
<feature type="compositionally biased region" description="Low complexity" evidence="2">
    <location>
        <begin position="738"/>
        <end position="758"/>
    </location>
</feature>
<feature type="compositionally biased region" description="Basic residues" evidence="2">
    <location>
        <begin position="513"/>
        <end position="522"/>
    </location>
</feature>
<feature type="compositionally biased region" description="Pro residues" evidence="2">
    <location>
        <begin position="1"/>
        <end position="10"/>
    </location>
</feature>
<feature type="compositionally biased region" description="Low complexity" evidence="2">
    <location>
        <begin position="64"/>
        <end position="76"/>
    </location>
</feature>
<sequence length="811" mass="89136">MRSSPSPPQEPEQTRHKSLTPESPKPVHYPSPSNIPILEKQMEPGFSEASLNIPGTPASSHSYTQTQTPSAQSTTSFYAEQQNGSVSMNTATQSALGAPNYYSQTTSYSGGVPQTQDTSIQALQPHNQAPAAQYREANATPAQDSRPAYPQSYDINAYAAQPYQALSAQNGQYNPNAGGNVNVQALLDSLSPTANSGSSERNATASQPSQSQGQTPISSIPVAANLPPRPPAQDNPTTHANYDPNVDIRAYHPHSGKPPNNQYRGNNQLQTLNTRGAQGYQEVQSATRSNQSPSTPGYGHRQSVDLASASADDDEDERWPPEINKLYEDFLDEERKFVTDGQWEKFPAGSRLFIGNLPTEKVTKRDIFHRFYRHGQLAQISIKQAYGFVQFLDAQSCHRALQAEQGKPVRGRNMHLEISKPQRNTKKNDGHNNDRNGARRRSRSPDYTRGGSVSQPRNVDRYTGSQSALSPRARDSRRYRDDYRSRRSPSPRGPRGGRGRDRSRDRYDGWRRSPSRSPRRFRSPSPRRQESLDDGLPLPRRAADQVPDVQVLAVNNLPRDYIEWVEETFRRQGLRIDVLVLSPRLSEDAVIQRQIVEGVLAIVKLNPATLAKSKVNLQVFDRSGGANVRFNDLEPSTATALVLQAKQTQDQPAPPAPAHQYGQSYSMPSVYVNPAHLPNQYMPSPNNNSGNISNLISALDSNGLSQLLGAMSGTPTPAVQAPPANPGADLARLLGSMSTPAPATPYAAPAPSTGPGYPNAQSNFASFPGYQPQHQVQQQQQHSAHMQTATQTPTAQPDMNEIMRQLAKYQR</sequence>
<evidence type="ECO:0000259" key="3">
    <source>
        <dbReference type="PROSITE" id="PS50102"/>
    </source>
</evidence>
<dbReference type="InterPro" id="IPR036621">
    <property type="entry name" value="Anticodon-bd_dom_sf"/>
</dbReference>
<feature type="compositionally biased region" description="Polar residues" evidence="2">
    <location>
        <begin position="279"/>
        <end position="295"/>
    </location>
</feature>
<dbReference type="AlphaFoldDB" id="A0A6A5ZS27"/>
<dbReference type="PROSITE" id="PS50102">
    <property type="entry name" value="RRM"/>
    <property type="match status" value="1"/>
</dbReference>
<dbReference type="PANTHER" id="PTHR23295:SF6">
    <property type="entry name" value="NEOSIN, ISOFORM A"/>
    <property type="match status" value="1"/>
</dbReference>
<evidence type="ECO:0000256" key="1">
    <source>
        <dbReference type="PROSITE-ProRule" id="PRU00176"/>
    </source>
</evidence>
<name>A0A6A5ZS27_9PLEO</name>
<feature type="compositionally biased region" description="Basic and acidic residues" evidence="2">
    <location>
        <begin position="472"/>
        <end position="485"/>
    </location>
</feature>
<feature type="compositionally biased region" description="Polar residues" evidence="2">
    <location>
        <begin position="190"/>
        <end position="218"/>
    </location>
</feature>
<keyword evidence="1" id="KW-0694">RNA-binding</keyword>
<feature type="compositionally biased region" description="Polar residues" evidence="2">
    <location>
        <begin position="258"/>
        <end position="267"/>
    </location>
</feature>
<feature type="region of interest" description="Disordered" evidence="2">
    <location>
        <begin position="126"/>
        <end position="149"/>
    </location>
</feature>
<reference evidence="4" key="1">
    <citation type="journal article" date="2020" name="Stud. Mycol.">
        <title>101 Dothideomycetes genomes: a test case for predicting lifestyles and emergence of pathogens.</title>
        <authorList>
            <person name="Haridas S."/>
            <person name="Albert R."/>
            <person name="Binder M."/>
            <person name="Bloem J."/>
            <person name="Labutti K."/>
            <person name="Salamov A."/>
            <person name="Andreopoulos B."/>
            <person name="Baker S."/>
            <person name="Barry K."/>
            <person name="Bills G."/>
            <person name="Bluhm B."/>
            <person name="Cannon C."/>
            <person name="Castanera R."/>
            <person name="Culley D."/>
            <person name="Daum C."/>
            <person name="Ezra D."/>
            <person name="Gonzalez J."/>
            <person name="Henrissat B."/>
            <person name="Kuo A."/>
            <person name="Liang C."/>
            <person name="Lipzen A."/>
            <person name="Lutzoni F."/>
            <person name="Magnuson J."/>
            <person name="Mondo S."/>
            <person name="Nolan M."/>
            <person name="Ohm R."/>
            <person name="Pangilinan J."/>
            <person name="Park H.-J."/>
            <person name="Ramirez L."/>
            <person name="Alfaro M."/>
            <person name="Sun H."/>
            <person name="Tritt A."/>
            <person name="Yoshinaga Y."/>
            <person name="Zwiers L.-H."/>
            <person name="Turgeon B."/>
            <person name="Goodwin S."/>
            <person name="Spatafora J."/>
            <person name="Crous P."/>
            <person name="Grigoriev I."/>
        </authorList>
    </citation>
    <scope>NUCLEOTIDE SEQUENCE</scope>
    <source>
        <strain evidence="4">CBS 627.86</strain>
    </source>
</reference>
<dbReference type="EMBL" id="ML977311">
    <property type="protein sequence ID" value="KAF2121784.1"/>
    <property type="molecule type" value="Genomic_DNA"/>
</dbReference>
<dbReference type="Pfam" id="PF00076">
    <property type="entry name" value="RRM_1"/>
    <property type="match status" value="1"/>
</dbReference>
<feature type="compositionally biased region" description="Polar residues" evidence="2">
    <location>
        <begin position="451"/>
        <end position="469"/>
    </location>
</feature>
<dbReference type="InterPro" id="IPR000504">
    <property type="entry name" value="RRM_dom"/>
</dbReference>
<feature type="region of interest" description="Disordered" evidence="2">
    <location>
        <begin position="707"/>
        <end position="799"/>
    </location>
</feature>
<dbReference type="Gene3D" id="3.30.70.330">
    <property type="match status" value="1"/>
</dbReference>
<dbReference type="Gene3D" id="3.40.50.800">
    <property type="entry name" value="Anticodon-binding domain"/>
    <property type="match status" value="1"/>
</dbReference>
<dbReference type="SUPFAM" id="SSF54928">
    <property type="entry name" value="RNA-binding domain, RBD"/>
    <property type="match status" value="1"/>
</dbReference>